<sequence length="294" mass="31576">MDDKVETEDRWLADRFEEDRPRLVAVAHRMLGSTAEAEDAVQEAWLRLAATESSEIQNLSGWLTTVVGRVCLDQLRSRKAKREQPIPEAAAELPAPPAPTDPEEAALLADSVGVALLVVLETLDPAERLAFVLHDMFGVPFDQIAGIVDRSPVAARQLASRARRRVRGTPEPPSREIAAQRHLAEAFTAAAREGDFEALVALLDPDITLRTHSDDVCLTIRGAANIAGRAIAFSSVAETGQLVRVGDRIGAIGATAAAPPSVMVFTVEDGRITALDAYTDPELIRGLGLALLDV</sequence>
<gene>
    <name evidence="9" type="ORF">IHE71_05175</name>
</gene>
<dbReference type="InterPro" id="IPR032710">
    <property type="entry name" value="NTF2-like_dom_sf"/>
</dbReference>
<dbReference type="Gene3D" id="1.10.10.10">
    <property type="entry name" value="Winged helix-like DNA-binding domain superfamily/Winged helix DNA-binding domain"/>
    <property type="match status" value="1"/>
</dbReference>
<dbReference type="RefSeq" id="WP_192861685.1">
    <property type="nucleotide sequence ID" value="NZ_JADAQT010000057.1"/>
</dbReference>
<dbReference type="SUPFAM" id="SSF88946">
    <property type="entry name" value="Sigma2 domain of RNA polymerase sigma factors"/>
    <property type="match status" value="1"/>
</dbReference>
<dbReference type="SUPFAM" id="SSF54427">
    <property type="entry name" value="NTF2-like"/>
    <property type="match status" value="1"/>
</dbReference>
<feature type="domain" description="RNA polymerase sigma-70 region 2" evidence="7">
    <location>
        <begin position="16"/>
        <end position="79"/>
    </location>
</feature>
<dbReference type="Gene3D" id="1.10.1740.10">
    <property type="match status" value="1"/>
</dbReference>
<organism evidence="9 10">
    <name type="scientific">Myceligenerans pegani</name>
    <dbReference type="NCBI Taxonomy" id="2776917"/>
    <lineage>
        <taxon>Bacteria</taxon>
        <taxon>Bacillati</taxon>
        <taxon>Actinomycetota</taxon>
        <taxon>Actinomycetes</taxon>
        <taxon>Micrococcales</taxon>
        <taxon>Promicromonosporaceae</taxon>
        <taxon>Myceligenerans</taxon>
    </lineage>
</organism>
<evidence type="ECO:0000256" key="4">
    <source>
        <dbReference type="ARBA" id="ARBA00023082"/>
    </source>
</evidence>
<feature type="domain" description="RNA polymerase sigma factor 70 region 4 type 2" evidence="8">
    <location>
        <begin position="115"/>
        <end position="165"/>
    </location>
</feature>
<comment type="similarity">
    <text evidence="1">Belongs to the sigma-70 factor family. ECF subfamily.</text>
</comment>
<keyword evidence="5" id="KW-0804">Transcription</keyword>
<evidence type="ECO:0000313" key="9">
    <source>
        <dbReference type="EMBL" id="MBE1875103.1"/>
    </source>
</evidence>
<dbReference type="Gene3D" id="3.10.450.50">
    <property type="match status" value="1"/>
</dbReference>
<evidence type="ECO:0000256" key="5">
    <source>
        <dbReference type="ARBA" id="ARBA00023163"/>
    </source>
</evidence>
<dbReference type="InterPro" id="IPR014284">
    <property type="entry name" value="RNA_pol_sigma-70_dom"/>
</dbReference>
<proteinExistence type="inferred from homology"/>
<dbReference type="InterPro" id="IPR036388">
    <property type="entry name" value="WH-like_DNA-bd_sf"/>
</dbReference>
<dbReference type="Pfam" id="PF08281">
    <property type="entry name" value="Sigma70_r4_2"/>
    <property type="match status" value="1"/>
</dbReference>
<dbReference type="SUPFAM" id="SSF88659">
    <property type="entry name" value="Sigma3 and sigma4 domains of RNA polymerase sigma factors"/>
    <property type="match status" value="1"/>
</dbReference>
<keyword evidence="3" id="KW-0805">Transcription regulation</keyword>
<dbReference type="Pfam" id="PF04542">
    <property type="entry name" value="Sigma70_r2"/>
    <property type="match status" value="1"/>
</dbReference>
<feature type="region of interest" description="Disordered" evidence="6">
    <location>
        <begin position="81"/>
        <end position="101"/>
    </location>
</feature>
<evidence type="ECO:0000256" key="1">
    <source>
        <dbReference type="ARBA" id="ARBA00010641"/>
    </source>
</evidence>
<dbReference type="NCBIfam" id="TIGR02937">
    <property type="entry name" value="sigma70-ECF"/>
    <property type="match status" value="1"/>
</dbReference>
<evidence type="ECO:0000313" key="10">
    <source>
        <dbReference type="Proteomes" id="UP000625527"/>
    </source>
</evidence>
<dbReference type="PANTHER" id="PTHR30173:SF43">
    <property type="entry name" value="ECF RNA POLYMERASE SIGMA FACTOR SIGI-RELATED"/>
    <property type="match status" value="1"/>
</dbReference>
<evidence type="ECO:0000256" key="6">
    <source>
        <dbReference type="SAM" id="MobiDB-lite"/>
    </source>
</evidence>
<protein>
    <submittedName>
        <fullName evidence="9">Sigma-70 family RNA polymerase sigma factor</fullName>
    </submittedName>
</protein>
<dbReference type="InterPro" id="IPR007627">
    <property type="entry name" value="RNA_pol_sigma70_r2"/>
</dbReference>
<dbReference type="InterPro" id="IPR013249">
    <property type="entry name" value="RNA_pol_sigma70_r4_t2"/>
</dbReference>
<comment type="subunit">
    <text evidence="2">Interacts transiently with the RNA polymerase catalytic core formed by RpoA, RpoB, RpoC and RpoZ (2 alpha, 1 beta, 1 beta' and 1 omega subunit) to form the RNA polymerase holoenzyme that can initiate transcription.</text>
</comment>
<evidence type="ECO:0000259" key="7">
    <source>
        <dbReference type="Pfam" id="PF04542"/>
    </source>
</evidence>
<dbReference type="EMBL" id="JADAQT010000057">
    <property type="protein sequence ID" value="MBE1875103.1"/>
    <property type="molecule type" value="Genomic_DNA"/>
</dbReference>
<dbReference type="InterPro" id="IPR013324">
    <property type="entry name" value="RNA_pol_sigma_r3/r4-like"/>
</dbReference>
<keyword evidence="4" id="KW-0731">Sigma factor</keyword>
<dbReference type="InterPro" id="IPR052704">
    <property type="entry name" value="ECF_Sigma-70_Domain"/>
</dbReference>
<dbReference type="InterPro" id="IPR013325">
    <property type="entry name" value="RNA_pol_sigma_r2"/>
</dbReference>
<evidence type="ECO:0000259" key="8">
    <source>
        <dbReference type="Pfam" id="PF08281"/>
    </source>
</evidence>
<name>A0ABR9MUP6_9MICO</name>
<comment type="caution">
    <text evidence="9">The sequence shown here is derived from an EMBL/GenBank/DDBJ whole genome shotgun (WGS) entry which is preliminary data.</text>
</comment>
<dbReference type="Proteomes" id="UP000625527">
    <property type="component" value="Unassembled WGS sequence"/>
</dbReference>
<keyword evidence="10" id="KW-1185">Reference proteome</keyword>
<dbReference type="PANTHER" id="PTHR30173">
    <property type="entry name" value="SIGMA 19 FACTOR"/>
    <property type="match status" value="1"/>
</dbReference>
<evidence type="ECO:0000256" key="3">
    <source>
        <dbReference type="ARBA" id="ARBA00023015"/>
    </source>
</evidence>
<reference evidence="9 10" key="1">
    <citation type="submission" date="2020-10" db="EMBL/GenBank/DDBJ databases">
        <title>Myceligenerans pegani sp. nov., an endophytic actinomycete isolated from Peganum harmala L. in Xinjiang, China.</title>
        <authorList>
            <person name="Xin L."/>
        </authorList>
    </citation>
    <scope>NUCLEOTIDE SEQUENCE [LARGE SCALE GENOMIC DNA]</scope>
    <source>
        <strain evidence="9 10">TRM65318</strain>
    </source>
</reference>
<evidence type="ECO:0000256" key="2">
    <source>
        <dbReference type="ARBA" id="ARBA00011344"/>
    </source>
</evidence>
<accession>A0ABR9MUP6</accession>